<gene>
    <name evidence="3" type="ORF">XA68_14292</name>
</gene>
<feature type="compositionally biased region" description="Pro residues" evidence="2">
    <location>
        <begin position="98"/>
        <end position="108"/>
    </location>
</feature>
<feature type="region of interest" description="Disordered" evidence="2">
    <location>
        <begin position="1"/>
        <end position="24"/>
    </location>
</feature>
<keyword evidence="4" id="KW-1185">Reference proteome</keyword>
<sequence>MPRNRLLKRQTLGPVQQNDVYDPRPPVIQVAGIRVSAPTLSPGAASSMHALARAKTIRSVPSIDDSESSPDSRHSPLASSVNSTASTTSAMSAAAHSPPLPDRSPPPIRLKNDDVTSPSSSSGATMAPTPVRWGARAVRASEPPPACLVRDATSSPPPDGLDPDSSGQWDSTIGKAGLGKTGRVINKLVSDNDALKRDIQIERLRADEAKQAARLVEDKMERIISDYEGRLLEASVTKTLLTRKERQVETLTAAIDVEKKKAAAALEREKNWRHELEKVRGDSAVQIDEAANYAALMEGRYKAISSHWRDQGDDVKRALTRIRGEISTIVDERRADDDKMQTLRELCDQQDSNIRQLRREKDDISRLFDEYKQTQEDDLRGIRDEARAREDEQERLLDESRSALAKLKWALNVKENVAGAQ</sequence>
<feature type="compositionally biased region" description="Polar residues" evidence="2">
    <location>
        <begin position="115"/>
        <end position="124"/>
    </location>
</feature>
<evidence type="ECO:0000256" key="1">
    <source>
        <dbReference type="SAM" id="Coils"/>
    </source>
</evidence>
<reference evidence="3 4" key="1">
    <citation type="journal article" date="2015" name="BMC Genomics">
        <title>Gene expression during zombie ant biting behavior reflects the complexity underlying fungal parasitic behavioral manipulation.</title>
        <authorList>
            <person name="de Bekker C."/>
            <person name="Ohm R.A."/>
            <person name="Loreto R.G."/>
            <person name="Sebastian A."/>
            <person name="Albert I."/>
            <person name="Merrow M."/>
            <person name="Brachmann A."/>
            <person name="Hughes D.P."/>
        </authorList>
    </citation>
    <scope>NUCLEOTIDE SEQUENCE [LARGE SCALE GENOMIC DNA]</scope>
    <source>
        <strain evidence="3 4">SC16a</strain>
    </source>
</reference>
<evidence type="ECO:0000313" key="4">
    <source>
        <dbReference type="Proteomes" id="UP000037136"/>
    </source>
</evidence>
<dbReference type="Proteomes" id="UP000037136">
    <property type="component" value="Unassembled WGS sequence"/>
</dbReference>
<feature type="region of interest" description="Disordered" evidence="2">
    <location>
        <begin position="58"/>
        <end position="175"/>
    </location>
</feature>
<feature type="compositionally biased region" description="Low complexity" evidence="2">
    <location>
        <begin position="78"/>
        <end position="97"/>
    </location>
</feature>
<dbReference type="EMBL" id="LAZP02000340">
    <property type="protein sequence ID" value="PFH57997.1"/>
    <property type="molecule type" value="Genomic_DNA"/>
</dbReference>
<reference evidence="3 4" key="2">
    <citation type="journal article" date="2017" name="Sci. Rep.">
        <title>Ant-infecting Ophiocordyceps genomes reveal a high diversity of potential behavioral manipulation genes and a possible major role for enterotoxins.</title>
        <authorList>
            <person name="de Bekker C."/>
            <person name="Ohm R.A."/>
            <person name="Evans H.C."/>
            <person name="Brachmann A."/>
            <person name="Hughes D.P."/>
        </authorList>
    </citation>
    <scope>NUCLEOTIDE SEQUENCE [LARGE SCALE GENOMIC DNA]</scope>
    <source>
        <strain evidence="3 4">SC16a</strain>
    </source>
</reference>
<evidence type="ECO:0000313" key="3">
    <source>
        <dbReference type="EMBL" id="PFH57997.1"/>
    </source>
</evidence>
<accession>A0A2A9PAQ4</accession>
<feature type="coiled-coil region" evidence="1">
    <location>
        <begin position="192"/>
        <end position="261"/>
    </location>
</feature>
<dbReference type="AlphaFoldDB" id="A0A2A9PAQ4"/>
<comment type="caution">
    <text evidence="3">The sequence shown here is derived from an EMBL/GenBank/DDBJ whole genome shotgun (WGS) entry which is preliminary data.</text>
</comment>
<name>A0A2A9PAQ4_OPHUN</name>
<feature type="coiled-coil region" evidence="1">
    <location>
        <begin position="340"/>
        <end position="403"/>
    </location>
</feature>
<proteinExistence type="predicted"/>
<evidence type="ECO:0008006" key="5">
    <source>
        <dbReference type="Google" id="ProtNLM"/>
    </source>
</evidence>
<dbReference type="OrthoDB" id="3918393at2759"/>
<protein>
    <recommendedName>
        <fullName evidence="5">SWI5-dependent HO expression protein 3</fullName>
    </recommendedName>
</protein>
<dbReference type="STRING" id="268505.A0A2A9PAQ4"/>
<organism evidence="3 4">
    <name type="scientific">Ophiocordyceps unilateralis</name>
    <name type="common">Zombie-ant fungus</name>
    <name type="synonym">Torrubia unilateralis</name>
    <dbReference type="NCBI Taxonomy" id="268505"/>
    <lineage>
        <taxon>Eukaryota</taxon>
        <taxon>Fungi</taxon>
        <taxon>Dikarya</taxon>
        <taxon>Ascomycota</taxon>
        <taxon>Pezizomycotina</taxon>
        <taxon>Sordariomycetes</taxon>
        <taxon>Hypocreomycetidae</taxon>
        <taxon>Hypocreales</taxon>
        <taxon>Ophiocordycipitaceae</taxon>
        <taxon>Ophiocordyceps</taxon>
    </lineage>
</organism>
<evidence type="ECO:0000256" key="2">
    <source>
        <dbReference type="SAM" id="MobiDB-lite"/>
    </source>
</evidence>
<keyword evidence="1" id="KW-0175">Coiled coil</keyword>